<accession>A0A852W996</accession>
<keyword evidence="2" id="KW-0418">Kinase</keyword>
<keyword evidence="1" id="KW-0812">Transmembrane</keyword>
<comment type="caution">
    <text evidence="2">The sequence shown here is derived from an EMBL/GenBank/DDBJ whole genome shotgun (WGS) entry which is preliminary data.</text>
</comment>
<dbReference type="Proteomes" id="UP000549695">
    <property type="component" value="Unassembled WGS sequence"/>
</dbReference>
<protein>
    <submittedName>
        <fullName evidence="2">Dolichol kinase</fullName>
    </submittedName>
</protein>
<dbReference type="EMBL" id="PHUJ01000003">
    <property type="protein sequence ID" value="PKB31602.1"/>
    <property type="molecule type" value="Genomic_DNA"/>
</dbReference>
<dbReference type="GO" id="GO:0016301">
    <property type="term" value="F:kinase activity"/>
    <property type="evidence" value="ECO:0007669"/>
    <property type="project" value="UniProtKB-KW"/>
</dbReference>
<organism evidence="2 5">
    <name type="scientific">Pseudonocardia alni</name>
    <name type="common">Amycolata alni</name>
    <dbReference type="NCBI Taxonomy" id="33907"/>
    <lineage>
        <taxon>Bacteria</taxon>
        <taxon>Bacillati</taxon>
        <taxon>Actinomycetota</taxon>
        <taxon>Actinomycetes</taxon>
        <taxon>Pseudonocardiales</taxon>
        <taxon>Pseudonocardiaceae</taxon>
        <taxon>Pseudonocardia</taxon>
    </lineage>
</organism>
<evidence type="ECO:0000313" key="3">
    <source>
        <dbReference type="EMBL" id="PKB31602.1"/>
    </source>
</evidence>
<dbReference type="RefSeq" id="WP_073576117.1">
    <property type="nucleotide sequence ID" value="NZ_BAAAJZ010000003.1"/>
</dbReference>
<evidence type="ECO:0000313" key="5">
    <source>
        <dbReference type="Proteomes" id="UP000549695"/>
    </source>
</evidence>
<keyword evidence="1" id="KW-0472">Membrane</keyword>
<dbReference type="InterPro" id="IPR021401">
    <property type="entry name" value="DUF3040"/>
</dbReference>
<keyword evidence="5" id="KW-1185">Reference proteome</keyword>
<dbReference type="Proteomes" id="UP000232453">
    <property type="component" value="Unassembled WGS sequence"/>
</dbReference>
<proteinExistence type="predicted"/>
<evidence type="ECO:0000256" key="1">
    <source>
        <dbReference type="SAM" id="Phobius"/>
    </source>
</evidence>
<evidence type="ECO:0000313" key="2">
    <source>
        <dbReference type="EMBL" id="NYG02855.1"/>
    </source>
</evidence>
<keyword evidence="1" id="KW-1133">Transmembrane helix</keyword>
<accession>A0AA44UQD8</accession>
<gene>
    <name evidence="3" type="ORF">ATL51_3296</name>
    <name evidence="2" type="ORF">HDA37_003140</name>
</gene>
<reference evidence="2 5" key="1">
    <citation type="submission" date="2020-07" db="EMBL/GenBank/DDBJ databases">
        <title>Sequencing the genomes of 1000 actinobacteria strains.</title>
        <authorList>
            <person name="Klenk H.-P."/>
        </authorList>
    </citation>
    <scope>NUCLEOTIDE SEQUENCE [LARGE SCALE GENOMIC DNA]</scope>
    <source>
        <strain evidence="3 4">DSM 44104</strain>
        <strain evidence="2 5">DSM 44749</strain>
    </source>
</reference>
<dbReference type="EMBL" id="JACCCZ010000001">
    <property type="protein sequence ID" value="NYG02855.1"/>
    <property type="molecule type" value="Genomic_DNA"/>
</dbReference>
<keyword evidence="2" id="KW-0808">Transferase</keyword>
<name>A0A852W996_PSEA5</name>
<evidence type="ECO:0000313" key="4">
    <source>
        <dbReference type="Proteomes" id="UP000232453"/>
    </source>
</evidence>
<dbReference type="AlphaFoldDB" id="A0A852W996"/>
<feature type="transmembrane region" description="Helical" evidence="1">
    <location>
        <begin position="71"/>
        <end position="101"/>
    </location>
</feature>
<dbReference type="Pfam" id="PF11239">
    <property type="entry name" value="DUF3040"/>
    <property type="match status" value="1"/>
</dbReference>
<sequence>MLSERENRRLHEIEVQLRLTDPRLVRRFSALNTALRAPARHGGRLLAGFARDRRTVHGSGPFPTMLLGTALVVLLLGAVLVSVPVVVAGILVAGLALAVAATTGPQAHPGTA</sequence>
<dbReference type="GeneID" id="98052875"/>